<dbReference type="Pfam" id="PF01546">
    <property type="entry name" value="Peptidase_M20"/>
    <property type="match status" value="1"/>
</dbReference>
<dbReference type="RefSeq" id="XP_024697772.1">
    <property type="nucleotide sequence ID" value="XM_024840797.1"/>
</dbReference>
<dbReference type="GeneID" id="36548321"/>
<evidence type="ECO:0000259" key="3">
    <source>
        <dbReference type="Pfam" id="PF07687"/>
    </source>
</evidence>
<evidence type="ECO:0000313" key="4">
    <source>
        <dbReference type="EMBL" id="PKY09178.1"/>
    </source>
</evidence>
<dbReference type="InterPro" id="IPR036264">
    <property type="entry name" value="Bact_exopeptidase_dim_dom"/>
</dbReference>
<name>A0A2I1DH30_ASPC2</name>
<dbReference type="GO" id="GO:0016787">
    <property type="term" value="F:hydrolase activity"/>
    <property type="evidence" value="ECO:0007669"/>
    <property type="project" value="InterPro"/>
</dbReference>
<feature type="domain" description="Tryptophan synthase beta chain-like PALP" evidence="2">
    <location>
        <begin position="34"/>
        <end position="356"/>
    </location>
</feature>
<dbReference type="OrthoDB" id="10059875at2759"/>
<dbReference type="VEuPathDB" id="FungiDB:P168DRAFT_324188"/>
<sequence>MSSRRPIYFNPAAATARCAEPQTASLKAFHQSLPGYKRTRLTALPDLAAQIGVRAVFVKDESDRFGLPAFKVLGASWGCYRAIVAHLGQAPTSSLEELAVQLKGTSLTLVAATDGNHGRAVAFMARLLGLGAHIYVPQAMDETTRGHIAGEGASISVVRGGYDQAVQEAADAVKAMDGGLLVQDTAFAGYEEVPSWIVEGYSTMMAEVEDQLAEKGLKCSVMVSPVGVGSLAHAVAKYCKSRDSPATMVAVEPDTAACLHSSLTIGKAVSVDSSSTIMDGMNCGTVSATAWPDLQRLVDSCVTVSCQETHGAIQYLATQSVAAGPCGAASLAALRRLASTGEASFLGPDAVVVLLSTEGPRPYPTPLDVTVEDSVGLTQVLTTINSSNPSLSVTDGIGEDQIVDYLAGWFAHRGIEHHRIETVPGRPSIVGVIRGTGGGRSLMFNGHIDTVSLSSYEKDALAGSLDERDGRQVVLGRGSLDMKGGLSAALASLASVKASGNLPRGDIIVTAVSDEEDASQGTRDVLAAGWRADAAVIPEPTMETLMTAHKGFIWVEIDILGVAAHGSDPANGKDAILLAGWFLQALEQYQRSLPVDETLGAASLHCGLIHGGQEPSSYPAKCTVTVEFRTVPVQTEASILSDLNSMLEGIVQENPQFRYAAPRITMARPTQKLPTDHPFVEMVRACETAVFGRRSTPSAAAFWCDAALLSREGIPSVVYGPKGHGLHGKEEWVEVESLQKLQLVFENLIREFCG</sequence>
<dbReference type="InterPro" id="IPR036052">
    <property type="entry name" value="TrpB-like_PALP_sf"/>
</dbReference>
<reference evidence="4" key="1">
    <citation type="submission" date="2016-12" db="EMBL/GenBank/DDBJ databases">
        <title>The genomes of Aspergillus section Nigri reveals drivers in fungal speciation.</title>
        <authorList>
            <consortium name="DOE Joint Genome Institute"/>
            <person name="Vesth T.C."/>
            <person name="Nybo J."/>
            <person name="Theobald S."/>
            <person name="Brandl J."/>
            <person name="Frisvad J.C."/>
            <person name="Nielsen K.F."/>
            <person name="Lyhne E.K."/>
            <person name="Kogle M.E."/>
            <person name="Kuo A."/>
            <person name="Riley R."/>
            <person name="Clum A."/>
            <person name="Nolan M."/>
            <person name="Lipzen A."/>
            <person name="Salamov A."/>
            <person name="Henrissat B."/>
            <person name="Wiebenga A."/>
            <person name="De vries R.P."/>
            <person name="Grigoriev I.V."/>
            <person name="Mortensen U.H."/>
            <person name="Andersen M.R."/>
            <person name="Baker S.E."/>
        </authorList>
    </citation>
    <scope>NUCLEOTIDE SEQUENCE</scope>
    <source>
        <strain evidence="4">IBT 28561</strain>
    </source>
</reference>
<evidence type="ECO:0000256" key="1">
    <source>
        <dbReference type="ARBA" id="ARBA00006247"/>
    </source>
</evidence>
<dbReference type="InterPro" id="IPR011650">
    <property type="entry name" value="Peptidase_M20_dimer"/>
</dbReference>
<dbReference type="Gene3D" id="3.40.630.10">
    <property type="entry name" value="Zn peptidases"/>
    <property type="match status" value="1"/>
</dbReference>
<comment type="caution">
    <text evidence="4">The sequence shown here is derived from an EMBL/GenBank/DDBJ whole genome shotgun (WGS) entry which is preliminary data.</text>
</comment>
<dbReference type="EMBL" id="MSFM01000001">
    <property type="protein sequence ID" value="PKY09178.1"/>
    <property type="molecule type" value="Genomic_DNA"/>
</dbReference>
<dbReference type="Pfam" id="PF07687">
    <property type="entry name" value="M20_dimer"/>
    <property type="match status" value="1"/>
</dbReference>
<dbReference type="SUPFAM" id="SSF55031">
    <property type="entry name" value="Bacterial exopeptidase dimerisation domain"/>
    <property type="match status" value="1"/>
</dbReference>
<dbReference type="PANTHER" id="PTHR42937">
    <property type="match status" value="1"/>
</dbReference>
<dbReference type="InterPro" id="IPR002933">
    <property type="entry name" value="Peptidase_M20"/>
</dbReference>
<gene>
    <name evidence="4" type="ORF">P168DRAFT_324188</name>
</gene>
<protein>
    <submittedName>
        <fullName evidence="4">Threonine dehydratase</fullName>
    </submittedName>
</protein>
<proteinExistence type="inferred from homology"/>
<dbReference type="NCBIfam" id="NF006058">
    <property type="entry name" value="PRK08206.1"/>
    <property type="match status" value="1"/>
</dbReference>
<evidence type="ECO:0000259" key="2">
    <source>
        <dbReference type="Pfam" id="PF00291"/>
    </source>
</evidence>
<organism evidence="4 5">
    <name type="scientific">Aspergillus campestris (strain IBT 28561)</name>
    <dbReference type="NCBI Taxonomy" id="1392248"/>
    <lineage>
        <taxon>Eukaryota</taxon>
        <taxon>Fungi</taxon>
        <taxon>Dikarya</taxon>
        <taxon>Ascomycota</taxon>
        <taxon>Pezizomycotina</taxon>
        <taxon>Eurotiomycetes</taxon>
        <taxon>Eurotiomycetidae</taxon>
        <taxon>Eurotiales</taxon>
        <taxon>Aspergillaceae</taxon>
        <taxon>Aspergillus</taxon>
        <taxon>Aspergillus subgen. Circumdati</taxon>
    </lineage>
</organism>
<accession>A0A2I1DH30</accession>
<evidence type="ECO:0000313" key="5">
    <source>
        <dbReference type="Proteomes" id="UP000234254"/>
    </source>
</evidence>
<dbReference type="SUPFAM" id="SSF53187">
    <property type="entry name" value="Zn-dependent exopeptidases"/>
    <property type="match status" value="1"/>
</dbReference>
<dbReference type="Pfam" id="PF00291">
    <property type="entry name" value="PALP"/>
    <property type="match status" value="1"/>
</dbReference>
<dbReference type="Gene3D" id="3.30.70.360">
    <property type="match status" value="1"/>
</dbReference>
<feature type="domain" description="Peptidase M20 dimerisation" evidence="3">
    <location>
        <begin position="547"/>
        <end position="648"/>
    </location>
</feature>
<dbReference type="Gene3D" id="3.40.50.1100">
    <property type="match status" value="2"/>
</dbReference>
<dbReference type="AlphaFoldDB" id="A0A2I1DH30"/>
<comment type="similarity">
    <text evidence="1">Belongs to the peptidase M20A family.</text>
</comment>
<keyword evidence="5" id="KW-1185">Reference proteome</keyword>
<dbReference type="Proteomes" id="UP000234254">
    <property type="component" value="Unassembled WGS sequence"/>
</dbReference>
<dbReference type="SUPFAM" id="SSF53686">
    <property type="entry name" value="Tryptophan synthase beta subunit-like PLP-dependent enzymes"/>
    <property type="match status" value="1"/>
</dbReference>
<dbReference type="InterPro" id="IPR001926">
    <property type="entry name" value="TrpB-like_PALP"/>
</dbReference>
<dbReference type="PANTHER" id="PTHR42937:SF1">
    <property type="entry name" value="DIAMINOPROPIONATE AMMONIA-LYASE"/>
    <property type="match status" value="1"/>
</dbReference>